<feature type="transmembrane region" description="Helical" evidence="1">
    <location>
        <begin position="34"/>
        <end position="56"/>
    </location>
</feature>
<keyword evidence="1" id="KW-0812">Transmembrane</keyword>
<organism evidence="2 3">
    <name type="scientific">Calothrix parasitica NIES-267</name>
    <dbReference type="NCBI Taxonomy" id="1973488"/>
    <lineage>
        <taxon>Bacteria</taxon>
        <taxon>Bacillati</taxon>
        <taxon>Cyanobacteriota</taxon>
        <taxon>Cyanophyceae</taxon>
        <taxon>Nostocales</taxon>
        <taxon>Calotrichaceae</taxon>
        <taxon>Calothrix</taxon>
    </lineage>
</organism>
<dbReference type="Proteomes" id="UP000218418">
    <property type="component" value="Chromosome"/>
</dbReference>
<proteinExistence type="predicted"/>
<evidence type="ECO:0000313" key="3">
    <source>
        <dbReference type="Proteomes" id="UP000218418"/>
    </source>
</evidence>
<keyword evidence="1" id="KW-0472">Membrane</keyword>
<dbReference type="AlphaFoldDB" id="A0A1Z4LT79"/>
<evidence type="ECO:0000313" key="2">
    <source>
        <dbReference type="EMBL" id="BAY84450.1"/>
    </source>
</evidence>
<dbReference type="EMBL" id="AP018227">
    <property type="protein sequence ID" value="BAY84450.1"/>
    <property type="molecule type" value="Genomic_DNA"/>
</dbReference>
<accession>A0A1Z4LT79</accession>
<sequence>MTNLDNKHYSESANSKKLKFLNRASKKFSTGDTLALFAVGTFGLHLITFFLLILLYGSYSQLNKKPPPSLVQLETGKAIQVAPLGNVERTPQVISRFVSDTMTLMMNWSGTLPPTTVEESAKPLKDKGVDIQERGLRGSKVTSGAWQASYALSEDFRKEFLKKLASMTPQGVFKGTTQVVLIPLSIQSPIKIGEGKWKVKMIANLNIFDQSNTTTEVIPFNKEIFVRAVVAPSEPVNTSNLAAVIYQVRASGLEIYGMRDLKEENL</sequence>
<name>A0A1Z4LT79_9CYAN</name>
<keyword evidence="3" id="KW-1185">Reference proteome</keyword>
<gene>
    <name evidence="2" type="ORF">NIES267_39460</name>
</gene>
<evidence type="ECO:0000256" key="1">
    <source>
        <dbReference type="SAM" id="Phobius"/>
    </source>
</evidence>
<dbReference type="OrthoDB" id="494834at2"/>
<protein>
    <submittedName>
        <fullName evidence="2">Uncharacterized protein</fullName>
    </submittedName>
</protein>
<reference evidence="2 3" key="1">
    <citation type="submission" date="2017-06" db="EMBL/GenBank/DDBJ databases">
        <title>Genome sequencing of cyanobaciteial culture collection at National Institute for Environmental Studies (NIES).</title>
        <authorList>
            <person name="Hirose Y."/>
            <person name="Shimura Y."/>
            <person name="Fujisawa T."/>
            <person name="Nakamura Y."/>
            <person name="Kawachi M."/>
        </authorList>
    </citation>
    <scope>NUCLEOTIDE SEQUENCE [LARGE SCALE GENOMIC DNA]</scope>
    <source>
        <strain evidence="2 3">NIES-267</strain>
    </source>
</reference>
<keyword evidence="1" id="KW-1133">Transmembrane helix</keyword>